<protein>
    <submittedName>
        <fullName evidence="2">Ald_Xan_dh_C2 domain-containing protein</fullName>
    </submittedName>
</protein>
<organism evidence="1 2">
    <name type="scientific">Panagrellus redivivus</name>
    <name type="common">Microworm</name>
    <dbReference type="NCBI Taxonomy" id="6233"/>
    <lineage>
        <taxon>Eukaryota</taxon>
        <taxon>Metazoa</taxon>
        <taxon>Ecdysozoa</taxon>
        <taxon>Nematoda</taxon>
        <taxon>Chromadorea</taxon>
        <taxon>Rhabditida</taxon>
        <taxon>Tylenchina</taxon>
        <taxon>Panagrolaimomorpha</taxon>
        <taxon>Panagrolaimoidea</taxon>
        <taxon>Panagrolaimidae</taxon>
        <taxon>Panagrellus</taxon>
    </lineage>
</organism>
<proteinExistence type="predicted"/>
<keyword evidence="1" id="KW-1185">Reference proteome</keyword>
<dbReference type="AlphaFoldDB" id="A0A7E4VN15"/>
<reference evidence="1" key="1">
    <citation type="journal article" date="2013" name="Genetics">
        <title>The draft genome and transcriptome of Panagrellus redivivus are shaped by the harsh demands of a free-living lifestyle.</title>
        <authorList>
            <person name="Srinivasan J."/>
            <person name="Dillman A.R."/>
            <person name="Macchietto M.G."/>
            <person name="Heikkinen L."/>
            <person name="Lakso M."/>
            <person name="Fracchia K.M."/>
            <person name="Antoshechkin I."/>
            <person name="Mortazavi A."/>
            <person name="Wong G."/>
            <person name="Sternberg P.W."/>
        </authorList>
    </citation>
    <scope>NUCLEOTIDE SEQUENCE [LARGE SCALE GENOMIC DNA]</scope>
    <source>
        <strain evidence="1">MT8872</strain>
    </source>
</reference>
<evidence type="ECO:0000313" key="1">
    <source>
        <dbReference type="Proteomes" id="UP000492821"/>
    </source>
</evidence>
<dbReference type="Proteomes" id="UP000492821">
    <property type="component" value="Unassembled WGS sequence"/>
</dbReference>
<evidence type="ECO:0000313" key="2">
    <source>
        <dbReference type="WBParaSite" id="Pan_g2314.t1"/>
    </source>
</evidence>
<sequence>MSFHNGAQLNWCKKTISACNGAITGMYVVPGRPFQKQWLRNHDLEAADIPWKVGQPNAKTVAFQIVAPNVVSVDWNWYIGPGLANVVCAFWL</sequence>
<accession>A0A7E4VN15</accession>
<reference evidence="2" key="2">
    <citation type="submission" date="2020-10" db="UniProtKB">
        <authorList>
            <consortium name="WormBaseParasite"/>
        </authorList>
    </citation>
    <scope>IDENTIFICATION</scope>
</reference>
<dbReference type="WBParaSite" id="Pan_g2314.t1">
    <property type="protein sequence ID" value="Pan_g2314.t1"/>
    <property type="gene ID" value="Pan_g2314"/>
</dbReference>
<name>A0A7E4VN15_PANRE</name>